<keyword evidence="2" id="KW-1185">Reference proteome</keyword>
<sequence length="72" mass="7753">MGLEVGCMANNHVSGDVMVLRALFSLVVAASLQCNRILLPKNNHLGSSRDTEIASFEKLEFMSVGNYVPEGA</sequence>
<dbReference type="EMBL" id="PQXH01000161">
    <property type="protein sequence ID" value="TGO09575.1"/>
    <property type="molecule type" value="Genomic_DNA"/>
</dbReference>
<dbReference type="AlphaFoldDB" id="A0A4Z1EBH5"/>
<dbReference type="OrthoDB" id="10284054at2759"/>
<dbReference type="Proteomes" id="UP000297777">
    <property type="component" value="Unassembled WGS sequence"/>
</dbReference>
<protein>
    <submittedName>
        <fullName evidence="1">Uncharacterized protein</fullName>
    </submittedName>
</protein>
<accession>A0A4Z1EBH5</accession>
<reference evidence="1 2" key="1">
    <citation type="submission" date="2017-12" db="EMBL/GenBank/DDBJ databases">
        <title>Comparative genomics of Botrytis spp.</title>
        <authorList>
            <person name="Valero-Jimenez C.A."/>
            <person name="Tapia P."/>
            <person name="Veloso J."/>
            <person name="Silva-Moreno E."/>
            <person name="Staats M."/>
            <person name="Valdes J.H."/>
            <person name="Van Kan J.A.L."/>
        </authorList>
    </citation>
    <scope>NUCLEOTIDE SEQUENCE [LARGE SCALE GENOMIC DNA]</scope>
    <source>
        <strain evidence="1 2">Bt9001</strain>
    </source>
</reference>
<proteinExistence type="predicted"/>
<comment type="caution">
    <text evidence="1">The sequence shown here is derived from an EMBL/GenBank/DDBJ whole genome shotgun (WGS) entry which is preliminary data.</text>
</comment>
<evidence type="ECO:0000313" key="1">
    <source>
        <dbReference type="EMBL" id="TGO09575.1"/>
    </source>
</evidence>
<gene>
    <name evidence="1" type="ORF">BTUL_0161g00290</name>
</gene>
<organism evidence="1 2">
    <name type="scientific">Botrytis tulipae</name>
    <dbReference type="NCBI Taxonomy" id="87230"/>
    <lineage>
        <taxon>Eukaryota</taxon>
        <taxon>Fungi</taxon>
        <taxon>Dikarya</taxon>
        <taxon>Ascomycota</taxon>
        <taxon>Pezizomycotina</taxon>
        <taxon>Leotiomycetes</taxon>
        <taxon>Helotiales</taxon>
        <taxon>Sclerotiniaceae</taxon>
        <taxon>Botrytis</taxon>
    </lineage>
</organism>
<evidence type="ECO:0000313" key="2">
    <source>
        <dbReference type="Proteomes" id="UP000297777"/>
    </source>
</evidence>
<name>A0A4Z1EBH5_9HELO</name>